<dbReference type="AlphaFoldDB" id="A0A699TGF3"/>
<proteinExistence type="predicted"/>
<gene>
    <name evidence="2" type="ORF">Tci_879513</name>
</gene>
<name>A0A699TGF3_TANCI</name>
<feature type="compositionally biased region" description="Low complexity" evidence="1">
    <location>
        <begin position="52"/>
        <end position="63"/>
    </location>
</feature>
<feature type="compositionally biased region" description="Low complexity" evidence="1">
    <location>
        <begin position="86"/>
        <end position="99"/>
    </location>
</feature>
<evidence type="ECO:0000313" key="2">
    <source>
        <dbReference type="EMBL" id="GFD07544.1"/>
    </source>
</evidence>
<protein>
    <submittedName>
        <fullName evidence="2">Uncharacterized protein</fullName>
    </submittedName>
</protein>
<organism evidence="2">
    <name type="scientific">Tanacetum cinerariifolium</name>
    <name type="common">Dalmatian daisy</name>
    <name type="synonym">Chrysanthemum cinerariifolium</name>
    <dbReference type="NCBI Taxonomy" id="118510"/>
    <lineage>
        <taxon>Eukaryota</taxon>
        <taxon>Viridiplantae</taxon>
        <taxon>Streptophyta</taxon>
        <taxon>Embryophyta</taxon>
        <taxon>Tracheophyta</taxon>
        <taxon>Spermatophyta</taxon>
        <taxon>Magnoliopsida</taxon>
        <taxon>eudicotyledons</taxon>
        <taxon>Gunneridae</taxon>
        <taxon>Pentapetalae</taxon>
        <taxon>asterids</taxon>
        <taxon>campanulids</taxon>
        <taxon>Asterales</taxon>
        <taxon>Asteraceae</taxon>
        <taxon>Asteroideae</taxon>
        <taxon>Anthemideae</taxon>
        <taxon>Anthemidinae</taxon>
        <taxon>Tanacetum</taxon>
    </lineage>
</organism>
<accession>A0A699TGF3</accession>
<comment type="caution">
    <text evidence="2">The sequence shown here is derived from an EMBL/GenBank/DDBJ whole genome shotgun (WGS) entry which is preliminary data.</text>
</comment>
<feature type="region of interest" description="Disordered" evidence="1">
    <location>
        <begin position="86"/>
        <end position="108"/>
    </location>
</feature>
<dbReference type="EMBL" id="BKCJ011232136">
    <property type="protein sequence ID" value="GFD07544.1"/>
    <property type="molecule type" value="Genomic_DNA"/>
</dbReference>
<reference evidence="2" key="1">
    <citation type="journal article" date="2019" name="Sci. Rep.">
        <title>Draft genome of Tanacetum cinerariifolium, the natural source of mosquito coil.</title>
        <authorList>
            <person name="Yamashiro T."/>
            <person name="Shiraishi A."/>
            <person name="Satake H."/>
            <person name="Nakayama K."/>
        </authorList>
    </citation>
    <scope>NUCLEOTIDE SEQUENCE</scope>
</reference>
<evidence type="ECO:0000256" key="1">
    <source>
        <dbReference type="SAM" id="MobiDB-lite"/>
    </source>
</evidence>
<sequence>MPSDHIVNLGPVVPDQVFSATSLPPPTNVRKRAPGETLAEESTSKKEKNVKESSSGESMVGSSHEATDDLSSSKAGFKHLVSKGSSKTSALLSSASTHSEPLVSARPGPRFAHVSHHIPGIVFDPVQDFADTP</sequence>
<feature type="compositionally biased region" description="Basic and acidic residues" evidence="1">
    <location>
        <begin position="42"/>
        <end position="51"/>
    </location>
</feature>
<feature type="non-terminal residue" evidence="2">
    <location>
        <position position="133"/>
    </location>
</feature>
<feature type="region of interest" description="Disordered" evidence="1">
    <location>
        <begin position="1"/>
        <end position="72"/>
    </location>
</feature>